<dbReference type="InterPro" id="IPR003235">
    <property type="entry name" value="Nem_insulin-like_b-type"/>
</dbReference>
<dbReference type="SUPFAM" id="SSF56994">
    <property type="entry name" value="Insulin-like"/>
    <property type="match status" value="1"/>
</dbReference>
<evidence type="ECO:0000256" key="3">
    <source>
        <dbReference type="ARBA" id="ARBA00022525"/>
    </source>
</evidence>
<dbReference type="InParanoid" id="G0NXL6"/>
<accession>G0NXL6</accession>
<dbReference type="EMBL" id="GL379973">
    <property type="protein sequence ID" value="EGT39593.1"/>
    <property type="molecule type" value="Genomic_DNA"/>
</dbReference>
<protein>
    <submittedName>
        <fullName evidence="7">Uncharacterized protein</fullName>
    </submittedName>
</protein>
<dbReference type="Pfam" id="PF03488">
    <property type="entry name" value="Ins_beta"/>
    <property type="match status" value="1"/>
</dbReference>
<organism evidence="8">
    <name type="scientific">Caenorhabditis brenneri</name>
    <name type="common">Nematode worm</name>
    <dbReference type="NCBI Taxonomy" id="135651"/>
    <lineage>
        <taxon>Eukaryota</taxon>
        <taxon>Metazoa</taxon>
        <taxon>Ecdysozoa</taxon>
        <taxon>Nematoda</taxon>
        <taxon>Chromadorea</taxon>
        <taxon>Rhabditida</taxon>
        <taxon>Rhabditina</taxon>
        <taxon>Rhabditomorpha</taxon>
        <taxon>Rhabditoidea</taxon>
        <taxon>Rhabditidae</taxon>
        <taxon>Peloderinae</taxon>
        <taxon>Caenorhabditis</taxon>
    </lineage>
</organism>
<dbReference type="InterPro" id="IPR036438">
    <property type="entry name" value="Insulin-like_sf"/>
</dbReference>
<gene>
    <name evidence="7" type="ORF">CAEBREN_15489</name>
</gene>
<dbReference type="FunCoup" id="G0NXL6">
    <property type="interactions" value="233"/>
</dbReference>
<evidence type="ECO:0000256" key="5">
    <source>
        <dbReference type="ARBA" id="ARBA00023157"/>
    </source>
</evidence>
<dbReference type="Gene3D" id="1.10.100.10">
    <property type="entry name" value="Insulin-like"/>
    <property type="match status" value="1"/>
</dbReference>
<dbReference type="GO" id="GO:0005576">
    <property type="term" value="C:extracellular region"/>
    <property type="evidence" value="ECO:0007669"/>
    <property type="project" value="UniProtKB-SubCell"/>
</dbReference>
<proteinExistence type="inferred from homology"/>
<evidence type="ECO:0000313" key="8">
    <source>
        <dbReference type="Proteomes" id="UP000008068"/>
    </source>
</evidence>
<feature type="chain" id="PRO_5003406606" evidence="6">
    <location>
        <begin position="22"/>
        <end position="73"/>
    </location>
</feature>
<feature type="signal peptide" evidence="6">
    <location>
        <begin position="1"/>
        <end position="21"/>
    </location>
</feature>
<dbReference type="HOGENOM" id="CLU_199259_0_0_1"/>
<evidence type="ECO:0000313" key="7">
    <source>
        <dbReference type="EMBL" id="EGT39593.1"/>
    </source>
</evidence>
<dbReference type="GO" id="GO:0005179">
    <property type="term" value="F:hormone activity"/>
    <property type="evidence" value="ECO:0007669"/>
    <property type="project" value="InterPro"/>
</dbReference>
<keyword evidence="3" id="KW-0964">Secreted</keyword>
<comment type="similarity">
    <text evidence="2">Belongs to the insulin family.</text>
</comment>
<evidence type="ECO:0000256" key="1">
    <source>
        <dbReference type="ARBA" id="ARBA00004613"/>
    </source>
</evidence>
<name>G0NXL6_CAEBE</name>
<keyword evidence="8" id="KW-1185">Reference proteome</keyword>
<evidence type="ECO:0000256" key="6">
    <source>
        <dbReference type="SAM" id="SignalP"/>
    </source>
</evidence>
<evidence type="ECO:0000256" key="4">
    <source>
        <dbReference type="ARBA" id="ARBA00022729"/>
    </source>
</evidence>
<reference evidence="8" key="1">
    <citation type="submission" date="2011-07" db="EMBL/GenBank/DDBJ databases">
        <authorList>
            <consortium name="Caenorhabditis brenneri Sequencing and Analysis Consortium"/>
            <person name="Wilson R.K."/>
        </authorList>
    </citation>
    <scope>NUCLEOTIDE SEQUENCE [LARGE SCALE GENOMIC DNA]</scope>
    <source>
        <strain evidence="8">PB2801</strain>
    </source>
</reference>
<keyword evidence="4 6" id="KW-0732">Signal</keyword>
<dbReference type="AlphaFoldDB" id="G0NXL6"/>
<evidence type="ECO:0000256" key="2">
    <source>
        <dbReference type="ARBA" id="ARBA00009034"/>
    </source>
</evidence>
<keyword evidence="5" id="KW-1015">Disulfide bond</keyword>
<sequence>MKSAALFVIFLALAIFLATEARHLHCGKSLTRFIHKVCKAPCQNEEDFDFATYACTHFITSEYVRKQCCPNTF</sequence>
<dbReference type="Proteomes" id="UP000008068">
    <property type="component" value="Unassembled WGS sequence"/>
</dbReference>
<comment type="subcellular location">
    <subcellularLocation>
        <location evidence="1">Secreted</location>
    </subcellularLocation>
</comment>